<protein>
    <submittedName>
        <fullName evidence="2">Uncharacterized protein</fullName>
    </submittedName>
</protein>
<dbReference type="RefSeq" id="WP_344084738.1">
    <property type="nucleotide sequence ID" value="NZ_BAAAPO010000033.1"/>
</dbReference>
<name>A0ABP4XW12_9MICO</name>
<keyword evidence="3" id="KW-1185">Reference proteome</keyword>
<organism evidence="2 3">
    <name type="scientific">Nostocoides veronense</name>
    <dbReference type="NCBI Taxonomy" id="330836"/>
    <lineage>
        <taxon>Bacteria</taxon>
        <taxon>Bacillati</taxon>
        <taxon>Actinomycetota</taxon>
        <taxon>Actinomycetes</taxon>
        <taxon>Micrococcales</taxon>
        <taxon>Intrasporangiaceae</taxon>
        <taxon>Nostocoides</taxon>
    </lineage>
</organism>
<comment type="caution">
    <text evidence="2">The sequence shown here is derived from an EMBL/GenBank/DDBJ whole genome shotgun (WGS) entry which is preliminary data.</text>
</comment>
<keyword evidence="1" id="KW-0732">Signal</keyword>
<evidence type="ECO:0000256" key="1">
    <source>
        <dbReference type="SAM" id="SignalP"/>
    </source>
</evidence>
<dbReference type="EMBL" id="BAAAPO010000033">
    <property type="protein sequence ID" value="GAA1796668.1"/>
    <property type="molecule type" value="Genomic_DNA"/>
</dbReference>
<reference evidence="3" key="1">
    <citation type="journal article" date="2019" name="Int. J. Syst. Evol. Microbiol.">
        <title>The Global Catalogue of Microorganisms (GCM) 10K type strain sequencing project: providing services to taxonomists for standard genome sequencing and annotation.</title>
        <authorList>
            <consortium name="The Broad Institute Genomics Platform"/>
            <consortium name="The Broad Institute Genome Sequencing Center for Infectious Disease"/>
            <person name="Wu L."/>
            <person name="Ma J."/>
        </authorList>
    </citation>
    <scope>NUCLEOTIDE SEQUENCE [LARGE SCALE GENOMIC DNA]</scope>
    <source>
        <strain evidence="3">JCM 15592</strain>
    </source>
</reference>
<sequence>MKRTMGILSGFALAGSLGVGLSTSASAATSTGDAAISISSEAGASSSASCRYSLINRGVRIWCPKTIPGTAFRAGAKCKRANGTTFWKNDIWRVQGTGYSQAVCPIGTKRIAIRAQYR</sequence>
<gene>
    <name evidence="2" type="ORF">GCM10009811_21140</name>
</gene>
<feature type="chain" id="PRO_5045471873" evidence="1">
    <location>
        <begin position="28"/>
        <end position="118"/>
    </location>
</feature>
<evidence type="ECO:0000313" key="2">
    <source>
        <dbReference type="EMBL" id="GAA1796668.1"/>
    </source>
</evidence>
<feature type="signal peptide" evidence="1">
    <location>
        <begin position="1"/>
        <end position="27"/>
    </location>
</feature>
<dbReference type="Proteomes" id="UP001499938">
    <property type="component" value="Unassembled WGS sequence"/>
</dbReference>
<accession>A0ABP4XW12</accession>
<proteinExistence type="predicted"/>
<evidence type="ECO:0000313" key="3">
    <source>
        <dbReference type="Proteomes" id="UP001499938"/>
    </source>
</evidence>